<evidence type="ECO:0000256" key="14">
    <source>
        <dbReference type="SAM" id="Phobius"/>
    </source>
</evidence>
<evidence type="ECO:0000256" key="6">
    <source>
        <dbReference type="ARBA" id="ARBA00022692"/>
    </source>
</evidence>
<gene>
    <name evidence="18" type="ORF">G9399_17540</name>
</gene>
<evidence type="ECO:0000256" key="12">
    <source>
        <dbReference type="ARBA" id="ARBA00023137"/>
    </source>
</evidence>
<name>A0AAE7VJF4_SERFO</name>
<feature type="domain" description="Polysaccharide chain length determinant N-terminal" evidence="15">
    <location>
        <begin position="16"/>
        <end position="106"/>
    </location>
</feature>
<evidence type="ECO:0000259" key="15">
    <source>
        <dbReference type="Pfam" id="PF02706"/>
    </source>
</evidence>
<keyword evidence="5 18" id="KW-0808">Transferase</keyword>
<dbReference type="InterPro" id="IPR050445">
    <property type="entry name" value="Bact_polysacc_biosynth/exp"/>
</dbReference>
<evidence type="ECO:0000259" key="16">
    <source>
        <dbReference type="Pfam" id="PF13614"/>
    </source>
</evidence>
<keyword evidence="9" id="KW-0067">ATP-binding</keyword>
<evidence type="ECO:0000259" key="17">
    <source>
        <dbReference type="Pfam" id="PF13807"/>
    </source>
</evidence>
<dbReference type="NCBIfam" id="TIGR01007">
    <property type="entry name" value="eps_fam"/>
    <property type="match status" value="1"/>
</dbReference>
<dbReference type="Gene3D" id="3.40.50.300">
    <property type="entry name" value="P-loop containing nucleotide triphosphate hydrolases"/>
    <property type="match status" value="1"/>
</dbReference>
<dbReference type="GO" id="GO:0005886">
    <property type="term" value="C:plasma membrane"/>
    <property type="evidence" value="ECO:0007669"/>
    <property type="project" value="UniProtKB-SubCell"/>
</dbReference>
<dbReference type="GO" id="GO:0005524">
    <property type="term" value="F:ATP binding"/>
    <property type="evidence" value="ECO:0007669"/>
    <property type="project" value="UniProtKB-KW"/>
</dbReference>
<comment type="similarity">
    <text evidence="2">Belongs to the etk/wzc family.</text>
</comment>
<evidence type="ECO:0000256" key="10">
    <source>
        <dbReference type="ARBA" id="ARBA00022989"/>
    </source>
</evidence>
<keyword evidence="11 14" id="KW-0472">Membrane</keyword>
<evidence type="ECO:0000313" key="19">
    <source>
        <dbReference type="Proteomes" id="UP000503464"/>
    </source>
</evidence>
<dbReference type="InterPro" id="IPR003856">
    <property type="entry name" value="LPS_length_determ_N"/>
</dbReference>
<feature type="domain" description="Tyrosine-protein kinase G-rich" evidence="17">
    <location>
        <begin position="366"/>
        <end position="443"/>
    </location>
</feature>
<protein>
    <submittedName>
        <fullName evidence="18">Polysaccharide biosynthesis tyrosine autokinase</fullName>
        <ecNumber evidence="18">2.7.10.2</ecNumber>
    </submittedName>
</protein>
<feature type="transmembrane region" description="Helical" evidence="14">
    <location>
        <begin position="424"/>
        <end position="448"/>
    </location>
</feature>
<reference evidence="19" key="1">
    <citation type="submission" date="2020-03" db="EMBL/GenBank/DDBJ databases">
        <title>Genome sequences of seven Enterobacteriaceae strains isolated from Canadian wastewater treatment facilities.</title>
        <authorList>
            <person name="Huang H."/>
            <person name="Chmara J.T."/>
            <person name="Duceppe M.-O."/>
        </authorList>
    </citation>
    <scope>NUCLEOTIDE SEQUENCE [LARGE SCALE GENOMIC DNA]</scope>
    <source>
        <strain evidence="19">Biosolid 3</strain>
    </source>
</reference>
<keyword evidence="4" id="KW-0997">Cell inner membrane</keyword>
<evidence type="ECO:0000256" key="1">
    <source>
        <dbReference type="ARBA" id="ARBA00004429"/>
    </source>
</evidence>
<evidence type="ECO:0000256" key="3">
    <source>
        <dbReference type="ARBA" id="ARBA00022475"/>
    </source>
</evidence>
<dbReference type="InterPro" id="IPR032807">
    <property type="entry name" value="GNVR"/>
</dbReference>
<sequence>MAGKFNKVSNPSSGTEMELGRLIGSFIDYRWLISGITALFTVLGLTYVILATPVYRSDALIQVEQNIGTNILSNISSVLPSSQPQSSPEIQLLQSRLVIGKTVEDLKLSYKIKEKYFPLFGEGFSRIFNSDKNLISVSKLEVPEGLMNVPFELKVLSDTTFEITLENGERILGTKGELINKGGIEILISDIASVPGTKFSITRQTELKTINDILDAMSVSDKGKDSGILLVTLDGEDAKLTNKILRNITENYVLQNVERKSEEAEKSLLFINEQLPVVRGNLDSAENKLNLFRQQNDSVDLSLEAKSVLDTMVSIESQLNEITFKEAEISKLYTKEHPAYRALMEKRDTLQKEKSKLDKKVSSMPKTQQEVLRLTRDVEAGQVVYMQLLNKQQELMINKASTVGNVRIVDNAMIEPDPVKPKKALIVVAAFMLGAMFAAGVVALNILLRKGIETAEQLEELGVSVYATIPMSEWQKKQDQNKIKRRKRISNESNIKNSLLAINNPSDLAIEAIRGLRTSLHFAMMGAKNNILMISGASPNIGKSFTSLNLAAVIAQAGKKVLIIDADLRKGYLHDILGYNKKDFGFSAVLAGMAKKEDAIKKNVVENLDVILRGDIPPNPSELLMGSNFSELLEWASENYELVIIDSPPVLAVTDPAIIGRHVGTTLMVVGFEKNTAKEVEISIQRFERAGIEVKGVIINGVVKKASNYYAYGSYAQYGYNYESKE</sequence>
<dbReference type="InterPro" id="IPR025669">
    <property type="entry name" value="AAA_dom"/>
</dbReference>
<dbReference type="EC" id="2.7.10.2" evidence="18"/>
<dbReference type="Pfam" id="PF23607">
    <property type="entry name" value="WZC_N"/>
    <property type="match status" value="1"/>
</dbReference>
<dbReference type="CDD" id="cd05387">
    <property type="entry name" value="BY-kinase"/>
    <property type="match status" value="1"/>
</dbReference>
<proteinExistence type="inferred from homology"/>
<comment type="catalytic activity">
    <reaction evidence="13">
        <text>L-tyrosyl-[protein] + ATP = O-phospho-L-tyrosyl-[protein] + ADP + H(+)</text>
        <dbReference type="Rhea" id="RHEA:10596"/>
        <dbReference type="Rhea" id="RHEA-COMP:10136"/>
        <dbReference type="Rhea" id="RHEA-COMP:20101"/>
        <dbReference type="ChEBI" id="CHEBI:15378"/>
        <dbReference type="ChEBI" id="CHEBI:30616"/>
        <dbReference type="ChEBI" id="CHEBI:46858"/>
        <dbReference type="ChEBI" id="CHEBI:61978"/>
        <dbReference type="ChEBI" id="CHEBI:456216"/>
    </reaction>
</comment>
<evidence type="ECO:0000313" key="18">
    <source>
        <dbReference type="EMBL" id="QXT42912.1"/>
    </source>
</evidence>
<dbReference type="Proteomes" id="UP000503464">
    <property type="component" value="Chromosome"/>
</dbReference>
<evidence type="ECO:0000256" key="11">
    <source>
        <dbReference type="ARBA" id="ARBA00023136"/>
    </source>
</evidence>
<dbReference type="RefSeq" id="WP_221035427.1">
    <property type="nucleotide sequence ID" value="NZ_CP054160.3"/>
</dbReference>
<feature type="domain" description="AAA" evidence="16">
    <location>
        <begin position="541"/>
        <end position="653"/>
    </location>
</feature>
<dbReference type="PANTHER" id="PTHR32309">
    <property type="entry name" value="TYROSINE-PROTEIN KINASE"/>
    <property type="match status" value="1"/>
</dbReference>
<dbReference type="PANTHER" id="PTHR32309:SF32">
    <property type="entry name" value="TYROSINE-PROTEIN KINASE ETK-RELATED"/>
    <property type="match status" value="1"/>
</dbReference>
<keyword evidence="8" id="KW-0418">Kinase</keyword>
<accession>A0AAE7VJF4</accession>
<dbReference type="InterPro" id="IPR027417">
    <property type="entry name" value="P-loop_NTPase"/>
</dbReference>
<dbReference type="FunFam" id="3.40.50.300:FF:000527">
    <property type="entry name" value="Tyrosine-protein kinase etk"/>
    <property type="match status" value="1"/>
</dbReference>
<keyword evidence="7" id="KW-0547">Nucleotide-binding</keyword>
<organism evidence="18 19">
    <name type="scientific">Serratia fonticola</name>
    <dbReference type="NCBI Taxonomy" id="47917"/>
    <lineage>
        <taxon>Bacteria</taxon>
        <taxon>Pseudomonadati</taxon>
        <taxon>Pseudomonadota</taxon>
        <taxon>Gammaproteobacteria</taxon>
        <taxon>Enterobacterales</taxon>
        <taxon>Yersiniaceae</taxon>
        <taxon>Serratia</taxon>
    </lineage>
</organism>
<dbReference type="GO" id="GO:0042802">
    <property type="term" value="F:identical protein binding"/>
    <property type="evidence" value="ECO:0007669"/>
    <property type="project" value="UniProtKB-ARBA"/>
</dbReference>
<keyword evidence="6 14" id="KW-0812">Transmembrane</keyword>
<comment type="subcellular location">
    <subcellularLocation>
        <location evidence="1">Cell inner membrane</location>
        <topology evidence="1">Multi-pass membrane protein</topology>
    </subcellularLocation>
</comment>
<keyword evidence="12" id="KW-0829">Tyrosine-protein kinase</keyword>
<dbReference type="Pfam" id="PF13807">
    <property type="entry name" value="GNVR"/>
    <property type="match status" value="1"/>
</dbReference>
<evidence type="ECO:0000256" key="4">
    <source>
        <dbReference type="ARBA" id="ARBA00022519"/>
    </source>
</evidence>
<evidence type="ECO:0000256" key="7">
    <source>
        <dbReference type="ARBA" id="ARBA00022741"/>
    </source>
</evidence>
<dbReference type="InterPro" id="IPR005702">
    <property type="entry name" value="Wzc-like_C"/>
</dbReference>
<evidence type="ECO:0000256" key="8">
    <source>
        <dbReference type="ARBA" id="ARBA00022777"/>
    </source>
</evidence>
<evidence type="ECO:0000256" key="13">
    <source>
        <dbReference type="ARBA" id="ARBA00053015"/>
    </source>
</evidence>
<feature type="transmembrane region" description="Helical" evidence="14">
    <location>
        <begin position="31"/>
        <end position="50"/>
    </location>
</feature>
<dbReference type="Pfam" id="PF02706">
    <property type="entry name" value="Wzz"/>
    <property type="match status" value="1"/>
</dbReference>
<evidence type="ECO:0000256" key="2">
    <source>
        <dbReference type="ARBA" id="ARBA00008883"/>
    </source>
</evidence>
<dbReference type="AlphaFoldDB" id="A0AAE7VJF4"/>
<dbReference type="GO" id="GO:0004715">
    <property type="term" value="F:non-membrane spanning protein tyrosine kinase activity"/>
    <property type="evidence" value="ECO:0007669"/>
    <property type="project" value="UniProtKB-EC"/>
</dbReference>
<evidence type="ECO:0000256" key="5">
    <source>
        <dbReference type="ARBA" id="ARBA00022679"/>
    </source>
</evidence>
<evidence type="ECO:0000256" key="9">
    <source>
        <dbReference type="ARBA" id="ARBA00022840"/>
    </source>
</evidence>
<dbReference type="SUPFAM" id="SSF52540">
    <property type="entry name" value="P-loop containing nucleoside triphosphate hydrolases"/>
    <property type="match status" value="1"/>
</dbReference>
<keyword evidence="10 14" id="KW-1133">Transmembrane helix</keyword>
<dbReference type="Pfam" id="PF13614">
    <property type="entry name" value="AAA_31"/>
    <property type="match status" value="1"/>
</dbReference>
<keyword evidence="3" id="KW-1003">Cell membrane</keyword>
<dbReference type="EMBL" id="CP054160">
    <property type="protein sequence ID" value="QXT42912.1"/>
    <property type="molecule type" value="Genomic_DNA"/>
</dbReference>